<dbReference type="FunFam" id="3.40.50.300:FF:000750">
    <property type="entry name" value="Putative ATP-dependent RNA helicase DHX33"/>
    <property type="match status" value="1"/>
</dbReference>
<dbReference type="InterPro" id="IPR007502">
    <property type="entry name" value="Helicase-assoc_dom"/>
</dbReference>
<dbReference type="CDD" id="cd18791">
    <property type="entry name" value="SF2_C_RHA"/>
    <property type="match status" value="1"/>
</dbReference>
<evidence type="ECO:0000259" key="7">
    <source>
        <dbReference type="PROSITE" id="PS51192"/>
    </source>
</evidence>
<feature type="domain" description="Helicase ATP-binding" evidence="7">
    <location>
        <begin position="65"/>
        <end position="233"/>
    </location>
</feature>
<keyword evidence="4" id="KW-0347">Helicase</keyword>
<comment type="caution">
    <text evidence="9">The sequence shown here is derived from an EMBL/GenBank/DDBJ whole genome shotgun (WGS) entry which is preliminary data.</text>
</comment>
<feature type="domain" description="Helicase C-terminal" evidence="8">
    <location>
        <begin position="258"/>
        <end position="431"/>
    </location>
</feature>
<dbReference type="InterPro" id="IPR011709">
    <property type="entry name" value="DEAD-box_helicase_OB_fold"/>
</dbReference>
<keyword evidence="2" id="KW-0547">Nucleotide-binding</keyword>
<evidence type="ECO:0000256" key="5">
    <source>
        <dbReference type="ARBA" id="ARBA00022840"/>
    </source>
</evidence>
<dbReference type="InterPro" id="IPR014001">
    <property type="entry name" value="Helicase_ATP-bd"/>
</dbReference>
<dbReference type="GO" id="GO:0003725">
    <property type="term" value="F:double-stranded RNA binding"/>
    <property type="evidence" value="ECO:0007669"/>
    <property type="project" value="TreeGrafter"/>
</dbReference>
<gene>
    <name evidence="9" type="ORF">R5R35_000729</name>
</gene>
<dbReference type="AlphaFoldDB" id="A0AAN9VVA5"/>
<dbReference type="EMBL" id="JAZDUA010000057">
    <property type="protein sequence ID" value="KAK7870441.1"/>
    <property type="molecule type" value="Genomic_DNA"/>
</dbReference>
<dbReference type="Pfam" id="PF00271">
    <property type="entry name" value="Helicase_C"/>
    <property type="match status" value="1"/>
</dbReference>
<evidence type="ECO:0000256" key="6">
    <source>
        <dbReference type="ARBA" id="ARBA00047984"/>
    </source>
</evidence>
<dbReference type="GO" id="GO:0005730">
    <property type="term" value="C:nucleolus"/>
    <property type="evidence" value="ECO:0007669"/>
    <property type="project" value="TreeGrafter"/>
</dbReference>
<dbReference type="CDD" id="cd17978">
    <property type="entry name" value="DEXHc_DHX33"/>
    <property type="match status" value="1"/>
</dbReference>
<dbReference type="InterPro" id="IPR001650">
    <property type="entry name" value="Helicase_C-like"/>
</dbReference>
<dbReference type="GO" id="GO:0045943">
    <property type="term" value="P:positive regulation of transcription by RNA polymerase I"/>
    <property type="evidence" value="ECO:0007669"/>
    <property type="project" value="TreeGrafter"/>
</dbReference>
<dbReference type="EC" id="3.6.4.13" evidence="1"/>
<dbReference type="PROSITE" id="PS51194">
    <property type="entry name" value="HELICASE_CTER"/>
    <property type="match status" value="1"/>
</dbReference>
<dbReference type="SMART" id="SM00490">
    <property type="entry name" value="HELICc"/>
    <property type="match status" value="1"/>
</dbReference>
<dbReference type="Gene3D" id="1.20.120.1080">
    <property type="match status" value="1"/>
</dbReference>
<name>A0AAN9VVA5_9ORTH</name>
<dbReference type="PROSITE" id="PS51192">
    <property type="entry name" value="HELICASE_ATP_BIND_1"/>
    <property type="match status" value="1"/>
</dbReference>
<dbReference type="GO" id="GO:0016787">
    <property type="term" value="F:hydrolase activity"/>
    <property type="evidence" value="ECO:0007669"/>
    <property type="project" value="UniProtKB-KW"/>
</dbReference>
<dbReference type="Proteomes" id="UP001378592">
    <property type="component" value="Unassembled WGS sequence"/>
</dbReference>
<dbReference type="PROSITE" id="PS00690">
    <property type="entry name" value="DEAH_ATP_HELICASE"/>
    <property type="match status" value="1"/>
</dbReference>
<proteinExistence type="predicted"/>
<keyword evidence="3" id="KW-0378">Hydrolase</keyword>
<evidence type="ECO:0000313" key="9">
    <source>
        <dbReference type="EMBL" id="KAK7870441.1"/>
    </source>
</evidence>
<dbReference type="Pfam" id="PF21010">
    <property type="entry name" value="HA2_C"/>
    <property type="match status" value="1"/>
</dbReference>
<dbReference type="InterPro" id="IPR048333">
    <property type="entry name" value="HA2_WH"/>
</dbReference>
<keyword evidence="5" id="KW-0067">ATP-binding</keyword>
<protein>
    <recommendedName>
        <fullName evidence="1">RNA helicase</fullName>
        <ecNumber evidence="1">3.6.4.13</ecNumber>
    </recommendedName>
</protein>
<dbReference type="InterPro" id="IPR011545">
    <property type="entry name" value="DEAD/DEAH_box_helicase_dom"/>
</dbReference>
<dbReference type="SUPFAM" id="SSF52540">
    <property type="entry name" value="P-loop containing nucleoside triphosphate hydrolases"/>
    <property type="match status" value="1"/>
</dbReference>
<sequence>MDSKYSAFTFKVPNKIQKPNHVNFNGNGIKRPRLDDQQTKLCTNGSVPAKQRKLLPVYNVRHRLIAEIQKTPTVIIIGETGSGKTTQIPQFMHEVNMEKSGIIGITQPRRVAAITLSSRVAEEMDCKQGELVGYTVRFEDVTSSHTKLKYLTDGMLLREAMLDNLLMAYSIIVLDEAHERTVHTDVLFGIVKQAQAVRRMKKLAPLKIIVMSATMDVDHFSNYFNHAPVVYLGGRQYPVKVLHAKHNQEDYVFSSLVTIFQIHKEAPPNHDILVFLTGQEEIEAMANSIRQIALELDGKAPQLKVYPLYSSLPSQQQLDVFRPTPVGMRKVILSTNVAETSVTISGIKYVIDSGMVKARSHHPGTGLDMLKVQKISQAQAWQRTGRAGRESSGFCYRVYTKQEFDSLLKNSIPEIQRCNLTSVVLQLLALGINTLEFDFIDKPPREAIVCALEQLKYLGAIETVDNPGLTKLGMKMAQFPLDPRFSKILLSANEYNCVEEILSIVSLLSGESIFFIPPNKKDKALAARQKFVSPAGDHITLLNIYRQYSSLTVKKQWCQENFLNWRNLHYASEVRTQLQELCRRCNIPMSSCGQDYDQVQKCLITGLFMNIAEIQRERQYMTVGSRQIVSIHPSSTLFGSQPPCVLFTEVVQTGRCYMRQLSRIEPDWVMDIVPNFASKHRLTAHVT</sequence>
<organism evidence="9 10">
    <name type="scientific">Gryllus longicercus</name>
    <dbReference type="NCBI Taxonomy" id="2509291"/>
    <lineage>
        <taxon>Eukaryota</taxon>
        <taxon>Metazoa</taxon>
        <taxon>Ecdysozoa</taxon>
        <taxon>Arthropoda</taxon>
        <taxon>Hexapoda</taxon>
        <taxon>Insecta</taxon>
        <taxon>Pterygota</taxon>
        <taxon>Neoptera</taxon>
        <taxon>Polyneoptera</taxon>
        <taxon>Orthoptera</taxon>
        <taxon>Ensifera</taxon>
        <taxon>Gryllidea</taxon>
        <taxon>Grylloidea</taxon>
        <taxon>Gryllidae</taxon>
        <taxon>Gryllinae</taxon>
        <taxon>Gryllus</taxon>
    </lineage>
</organism>
<dbReference type="GO" id="GO:0003724">
    <property type="term" value="F:RNA helicase activity"/>
    <property type="evidence" value="ECO:0007669"/>
    <property type="project" value="UniProtKB-EC"/>
</dbReference>
<dbReference type="Pfam" id="PF07717">
    <property type="entry name" value="OB_NTP_bind"/>
    <property type="match status" value="1"/>
</dbReference>
<evidence type="ECO:0000313" key="10">
    <source>
        <dbReference type="Proteomes" id="UP001378592"/>
    </source>
</evidence>
<accession>A0AAN9VVA5</accession>
<comment type="catalytic activity">
    <reaction evidence="6">
        <text>ATP + H2O = ADP + phosphate + H(+)</text>
        <dbReference type="Rhea" id="RHEA:13065"/>
        <dbReference type="ChEBI" id="CHEBI:15377"/>
        <dbReference type="ChEBI" id="CHEBI:15378"/>
        <dbReference type="ChEBI" id="CHEBI:30616"/>
        <dbReference type="ChEBI" id="CHEBI:43474"/>
        <dbReference type="ChEBI" id="CHEBI:456216"/>
        <dbReference type="EC" id="3.6.4.13"/>
    </reaction>
</comment>
<dbReference type="InterPro" id="IPR002464">
    <property type="entry name" value="DNA/RNA_helicase_DEAH_CS"/>
</dbReference>
<dbReference type="Pfam" id="PF00270">
    <property type="entry name" value="DEAD"/>
    <property type="match status" value="1"/>
</dbReference>
<evidence type="ECO:0000256" key="1">
    <source>
        <dbReference type="ARBA" id="ARBA00012552"/>
    </source>
</evidence>
<dbReference type="PANTHER" id="PTHR18934">
    <property type="entry name" value="ATP-DEPENDENT RNA HELICASE"/>
    <property type="match status" value="1"/>
</dbReference>
<dbReference type="InterPro" id="IPR027417">
    <property type="entry name" value="P-loop_NTPase"/>
</dbReference>
<evidence type="ECO:0000259" key="8">
    <source>
        <dbReference type="PROSITE" id="PS51194"/>
    </source>
</evidence>
<keyword evidence="10" id="KW-1185">Reference proteome</keyword>
<dbReference type="SMART" id="SM00847">
    <property type="entry name" value="HA2"/>
    <property type="match status" value="1"/>
</dbReference>
<evidence type="ECO:0000256" key="3">
    <source>
        <dbReference type="ARBA" id="ARBA00022801"/>
    </source>
</evidence>
<dbReference type="PANTHER" id="PTHR18934:SF118">
    <property type="entry name" value="ATP-DEPENDENT RNA HELICASE DHX33"/>
    <property type="match status" value="1"/>
</dbReference>
<dbReference type="SMART" id="SM00487">
    <property type="entry name" value="DEXDc"/>
    <property type="match status" value="1"/>
</dbReference>
<evidence type="ECO:0000256" key="4">
    <source>
        <dbReference type="ARBA" id="ARBA00022806"/>
    </source>
</evidence>
<dbReference type="GO" id="GO:0005524">
    <property type="term" value="F:ATP binding"/>
    <property type="evidence" value="ECO:0007669"/>
    <property type="project" value="UniProtKB-KW"/>
</dbReference>
<reference evidence="9 10" key="1">
    <citation type="submission" date="2024-03" db="EMBL/GenBank/DDBJ databases">
        <title>The genome assembly and annotation of the cricket Gryllus longicercus Weissman &amp; Gray.</title>
        <authorList>
            <person name="Szrajer S."/>
            <person name="Gray D."/>
            <person name="Ylla G."/>
        </authorList>
    </citation>
    <scope>NUCLEOTIDE SEQUENCE [LARGE SCALE GENOMIC DNA]</scope>
    <source>
        <strain evidence="9">DAG 2021-001</strain>
        <tissue evidence="9">Whole body minus gut</tissue>
    </source>
</reference>
<dbReference type="FunFam" id="3.40.50.300:FF:003497">
    <property type="entry name" value="Pre-mRNA-splicing factor ATP-dependent RNA helicase PRP16"/>
    <property type="match status" value="1"/>
</dbReference>
<dbReference type="Gene3D" id="3.40.50.300">
    <property type="entry name" value="P-loop containing nucleotide triphosphate hydrolases"/>
    <property type="match status" value="2"/>
</dbReference>
<dbReference type="Pfam" id="PF04408">
    <property type="entry name" value="WHD_HA2"/>
    <property type="match status" value="1"/>
</dbReference>
<evidence type="ECO:0000256" key="2">
    <source>
        <dbReference type="ARBA" id="ARBA00022741"/>
    </source>
</evidence>